<proteinExistence type="predicted"/>
<name>A0A4V6PXP4_9GAMM</name>
<dbReference type="RefSeq" id="WP_133562208.1">
    <property type="nucleotide sequence ID" value="NZ_SNZA01000003.1"/>
</dbReference>
<accession>A0A4V6PXP4</accession>
<sequence>MKRFGLKTGKPQHKRGLVAIELALGFFGFWLICLVWIEMSFVSYTSALGDLMISQASSQAKRGEANFDQAFDSALEQSDSLWEHLVDSEDFKTCVYYVSDFSALTDLSDTTSLCGDSDEGVLGVPSSPIAIYRVSYGYTPIFSTLFSSSKNVFSREMIVIQESRI</sequence>
<dbReference type="EMBL" id="SNZA01000003">
    <property type="protein sequence ID" value="TDR13121.1"/>
    <property type="molecule type" value="Genomic_DNA"/>
</dbReference>
<evidence type="ECO:0000313" key="2">
    <source>
        <dbReference type="EMBL" id="TDR13121.1"/>
    </source>
</evidence>
<gene>
    <name evidence="2" type="ORF">C8D85_1995</name>
</gene>
<protein>
    <submittedName>
        <fullName evidence="2">Tight adherence protein E</fullName>
    </submittedName>
</protein>
<evidence type="ECO:0000256" key="1">
    <source>
        <dbReference type="SAM" id="Phobius"/>
    </source>
</evidence>
<dbReference type="Proteomes" id="UP000295729">
    <property type="component" value="Unassembled WGS sequence"/>
</dbReference>
<comment type="caution">
    <text evidence="2">The sequence shown here is derived from an EMBL/GenBank/DDBJ whole genome shotgun (WGS) entry which is preliminary data.</text>
</comment>
<dbReference type="AlphaFoldDB" id="A0A4V6PXP4"/>
<keyword evidence="1" id="KW-0812">Transmembrane</keyword>
<evidence type="ECO:0000313" key="3">
    <source>
        <dbReference type="Proteomes" id="UP000295729"/>
    </source>
</evidence>
<keyword evidence="1" id="KW-0472">Membrane</keyword>
<dbReference type="OrthoDB" id="6555614at2"/>
<organism evidence="2 3">
    <name type="scientific">Marinomonas communis</name>
    <dbReference type="NCBI Taxonomy" id="28254"/>
    <lineage>
        <taxon>Bacteria</taxon>
        <taxon>Pseudomonadati</taxon>
        <taxon>Pseudomonadota</taxon>
        <taxon>Gammaproteobacteria</taxon>
        <taxon>Oceanospirillales</taxon>
        <taxon>Oceanospirillaceae</taxon>
        <taxon>Marinomonas</taxon>
    </lineage>
</organism>
<feature type="transmembrane region" description="Helical" evidence="1">
    <location>
        <begin position="16"/>
        <end position="37"/>
    </location>
</feature>
<keyword evidence="1" id="KW-1133">Transmembrane helix</keyword>
<reference evidence="2 3" key="1">
    <citation type="submission" date="2019-03" db="EMBL/GenBank/DDBJ databases">
        <title>Genomic Encyclopedia of Type Strains, Phase IV (KMG-IV): sequencing the most valuable type-strain genomes for metagenomic binning, comparative biology and taxonomic classification.</title>
        <authorList>
            <person name="Goeker M."/>
        </authorList>
    </citation>
    <scope>NUCLEOTIDE SEQUENCE [LARGE SCALE GENOMIC DNA]</scope>
    <source>
        <strain evidence="2 3">DSM 5604</strain>
    </source>
</reference>
<keyword evidence="3" id="KW-1185">Reference proteome</keyword>